<protein>
    <submittedName>
        <fullName evidence="1">Uncharacterized protein</fullName>
    </submittedName>
</protein>
<evidence type="ECO:0000313" key="2">
    <source>
        <dbReference type="Proteomes" id="UP000550707"/>
    </source>
</evidence>
<keyword evidence="2" id="KW-1185">Reference proteome</keyword>
<gene>
    <name evidence="1" type="ORF">HJG59_011592</name>
</gene>
<comment type="caution">
    <text evidence="1">The sequence shown here is derived from an EMBL/GenBank/DDBJ whole genome shotgun (WGS) entry which is preliminary data.</text>
</comment>
<proteinExistence type="predicted"/>
<dbReference type="EMBL" id="JACASF010000017">
    <property type="protein sequence ID" value="KAF6425280.1"/>
    <property type="molecule type" value="Genomic_DNA"/>
</dbReference>
<organism evidence="1 2">
    <name type="scientific">Molossus molossus</name>
    <name type="common">Pallas' mastiff bat</name>
    <name type="synonym">Vespertilio molossus</name>
    <dbReference type="NCBI Taxonomy" id="27622"/>
    <lineage>
        <taxon>Eukaryota</taxon>
        <taxon>Metazoa</taxon>
        <taxon>Chordata</taxon>
        <taxon>Craniata</taxon>
        <taxon>Vertebrata</taxon>
        <taxon>Euteleostomi</taxon>
        <taxon>Mammalia</taxon>
        <taxon>Eutheria</taxon>
        <taxon>Laurasiatheria</taxon>
        <taxon>Chiroptera</taxon>
        <taxon>Yangochiroptera</taxon>
        <taxon>Molossidae</taxon>
        <taxon>Molossus</taxon>
    </lineage>
</organism>
<name>A0A7J8DQA7_MOLMO</name>
<reference evidence="1 2" key="1">
    <citation type="journal article" date="2020" name="Nature">
        <title>Six reference-quality genomes reveal evolution of bat adaptations.</title>
        <authorList>
            <person name="Jebb D."/>
            <person name="Huang Z."/>
            <person name="Pippel M."/>
            <person name="Hughes G.M."/>
            <person name="Lavrichenko K."/>
            <person name="Devanna P."/>
            <person name="Winkler S."/>
            <person name="Jermiin L.S."/>
            <person name="Skirmuntt E.C."/>
            <person name="Katzourakis A."/>
            <person name="Burkitt-Gray L."/>
            <person name="Ray D.A."/>
            <person name="Sullivan K.A.M."/>
            <person name="Roscito J.G."/>
            <person name="Kirilenko B.M."/>
            <person name="Davalos L.M."/>
            <person name="Corthals A.P."/>
            <person name="Power M.L."/>
            <person name="Jones G."/>
            <person name="Ransome R.D."/>
            <person name="Dechmann D.K.N."/>
            <person name="Locatelli A.G."/>
            <person name="Puechmaille S.J."/>
            <person name="Fedrigo O."/>
            <person name="Jarvis E.D."/>
            <person name="Hiller M."/>
            <person name="Vernes S.C."/>
            <person name="Myers E.W."/>
            <person name="Teeling E.C."/>
        </authorList>
    </citation>
    <scope>NUCLEOTIDE SEQUENCE [LARGE SCALE GENOMIC DNA]</scope>
    <source>
        <strain evidence="1">MMolMol1</strain>
        <tissue evidence="1">Muscle</tissue>
    </source>
</reference>
<dbReference type="Proteomes" id="UP000550707">
    <property type="component" value="Unassembled WGS sequence"/>
</dbReference>
<accession>A0A7J8DQA7</accession>
<evidence type="ECO:0000313" key="1">
    <source>
        <dbReference type="EMBL" id="KAF6425280.1"/>
    </source>
</evidence>
<sequence>MERVFESVLLHQKKKPSGAIRLPGTVSMPLPSATTHPCRRLPGNSPVTKVSWGSVAIFTTEKTRRATGLFAMTSSEGHQ</sequence>
<dbReference type="AlphaFoldDB" id="A0A7J8DQA7"/>